<organism evidence="1">
    <name type="scientific">Sesamum radiatum</name>
    <name type="common">Black benniseed</name>
    <dbReference type="NCBI Taxonomy" id="300843"/>
    <lineage>
        <taxon>Eukaryota</taxon>
        <taxon>Viridiplantae</taxon>
        <taxon>Streptophyta</taxon>
        <taxon>Embryophyta</taxon>
        <taxon>Tracheophyta</taxon>
        <taxon>Spermatophyta</taxon>
        <taxon>Magnoliopsida</taxon>
        <taxon>eudicotyledons</taxon>
        <taxon>Gunneridae</taxon>
        <taxon>Pentapetalae</taxon>
        <taxon>asterids</taxon>
        <taxon>lamiids</taxon>
        <taxon>Lamiales</taxon>
        <taxon>Pedaliaceae</taxon>
        <taxon>Sesamum</taxon>
    </lineage>
</organism>
<evidence type="ECO:0000313" key="1">
    <source>
        <dbReference type="EMBL" id="KAL0355357.1"/>
    </source>
</evidence>
<comment type="caution">
    <text evidence="1">The sequence shown here is derived from an EMBL/GenBank/DDBJ whole genome shotgun (WGS) entry which is preliminary data.</text>
</comment>
<dbReference type="PANTHER" id="PTHR33116">
    <property type="entry name" value="REVERSE TRANSCRIPTASE ZINC-BINDING DOMAIN-CONTAINING PROTEIN-RELATED-RELATED"/>
    <property type="match status" value="1"/>
</dbReference>
<accession>A0AAW2PHJ6</accession>
<reference evidence="1" key="2">
    <citation type="journal article" date="2024" name="Plant">
        <title>Genomic evolution and insights into agronomic trait innovations of Sesamum species.</title>
        <authorList>
            <person name="Miao H."/>
            <person name="Wang L."/>
            <person name="Qu L."/>
            <person name="Liu H."/>
            <person name="Sun Y."/>
            <person name="Le M."/>
            <person name="Wang Q."/>
            <person name="Wei S."/>
            <person name="Zheng Y."/>
            <person name="Lin W."/>
            <person name="Duan Y."/>
            <person name="Cao H."/>
            <person name="Xiong S."/>
            <person name="Wang X."/>
            <person name="Wei L."/>
            <person name="Li C."/>
            <person name="Ma Q."/>
            <person name="Ju M."/>
            <person name="Zhao R."/>
            <person name="Li G."/>
            <person name="Mu C."/>
            <person name="Tian Q."/>
            <person name="Mei H."/>
            <person name="Zhang T."/>
            <person name="Gao T."/>
            <person name="Zhang H."/>
        </authorList>
    </citation>
    <scope>NUCLEOTIDE SEQUENCE</scope>
    <source>
        <strain evidence="1">G02</strain>
    </source>
</reference>
<dbReference type="EMBL" id="JACGWJ010000017">
    <property type="protein sequence ID" value="KAL0355357.1"/>
    <property type="molecule type" value="Genomic_DNA"/>
</dbReference>
<reference evidence="1" key="1">
    <citation type="submission" date="2020-06" db="EMBL/GenBank/DDBJ databases">
        <authorList>
            <person name="Li T."/>
            <person name="Hu X."/>
            <person name="Zhang T."/>
            <person name="Song X."/>
            <person name="Zhang H."/>
            <person name="Dai N."/>
            <person name="Sheng W."/>
            <person name="Hou X."/>
            <person name="Wei L."/>
        </authorList>
    </citation>
    <scope>NUCLEOTIDE SEQUENCE</scope>
    <source>
        <strain evidence="1">G02</strain>
        <tissue evidence="1">Leaf</tissue>
    </source>
</reference>
<name>A0AAW2PHJ6_SESRA</name>
<dbReference type="PANTHER" id="PTHR33116:SF86">
    <property type="entry name" value="REVERSE TRANSCRIPTASE DOMAIN-CONTAINING PROTEIN"/>
    <property type="match status" value="1"/>
</dbReference>
<protein>
    <submittedName>
        <fullName evidence="1">Uncharacterized protein</fullName>
    </submittedName>
</protein>
<dbReference type="AlphaFoldDB" id="A0AAW2PHJ6"/>
<sequence>MSSLQGTLLSFEKALGLKINLHKSAMAFSRNVAESSQMELAETLEVVVVSKHKKYLGLPTVEGCSKKVLFEGIKDRIWCKLHSWSAKKLSQEGCAVLLMSVLQTIPTFCYELLPPSEFVPQQTREFHGRFFLEIRQ</sequence>
<proteinExistence type="predicted"/>
<gene>
    <name evidence="1" type="ORF">Sradi_3982600</name>
</gene>